<dbReference type="PANTHER" id="PTHR32060">
    <property type="entry name" value="TAIL-SPECIFIC PROTEASE"/>
    <property type="match status" value="1"/>
</dbReference>
<dbReference type="GO" id="GO:0006508">
    <property type="term" value="P:proteolysis"/>
    <property type="evidence" value="ECO:0007669"/>
    <property type="project" value="UniProtKB-KW"/>
</dbReference>
<organism evidence="8 9">
    <name type="scientific">Elizabethkingia anophelis NUHP1</name>
    <dbReference type="NCBI Taxonomy" id="1338011"/>
    <lineage>
        <taxon>Bacteria</taxon>
        <taxon>Pseudomonadati</taxon>
        <taxon>Bacteroidota</taxon>
        <taxon>Flavobacteriia</taxon>
        <taxon>Flavobacteriales</taxon>
        <taxon>Weeksellaceae</taxon>
        <taxon>Elizabethkingia</taxon>
    </lineage>
</organism>
<evidence type="ECO:0000256" key="5">
    <source>
        <dbReference type="RuleBase" id="RU004404"/>
    </source>
</evidence>
<dbReference type="CDD" id="cd07560">
    <property type="entry name" value="Peptidase_S41_CPP"/>
    <property type="match status" value="1"/>
</dbReference>
<reference evidence="8" key="1">
    <citation type="journal article" date="2013" name="Lancet">
        <title>First case of E anophelis outbreak in an intensive-care unit.</title>
        <authorList>
            <person name="Teo J."/>
            <person name="Tan S.Y."/>
            <person name="Tay M."/>
            <person name="Ding Y."/>
            <person name="Kjelleberg S."/>
            <person name="Givskov M."/>
            <person name="Lin R.T."/>
            <person name="Yang L."/>
        </authorList>
    </citation>
    <scope>NUCLEOTIDE SEQUENCE [LARGE SCALE GENOMIC DNA]</scope>
    <source>
        <strain evidence="8">NUHP1</strain>
    </source>
</reference>
<protein>
    <submittedName>
        <fullName evidence="8">Putative periplasmic tail-specific proteinase</fullName>
    </submittedName>
</protein>
<dbReference type="Gene3D" id="3.90.226.10">
    <property type="entry name" value="2-enoyl-CoA Hydratase, Chain A, domain 1"/>
    <property type="match status" value="1"/>
</dbReference>
<dbReference type="GeneID" id="56685102"/>
<dbReference type="InterPro" id="IPR005151">
    <property type="entry name" value="Tail-specific_protease"/>
</dbReference>
<dbReference type="HOGENOM" id="CLU_016199_1_1_10"/>
<gene>
    <name evidence="8" type="ORF">BD94_0011</name>
</gene>
<dbReference type="Proteomes" id="UP000028933">
    <property type="component" value="Chromosome"/>
</dbReference>
<keyword evidence="4 5" id="KW-0720">Serine protease</keyword>
<dbReference type="GO" id="GO:0030288">
    <property type="term" value="C:outer membrane-bounded periplasmic space"/>
    <property type="evidence" value="ECO:0007669"/>
    <property type="project" value="TreeGrafter"/>
</dbReference>
<dbReference type="PANTHER" id="PTHR32060:SF22">
    <property type="entry name" value="CARBOXYL-TERMINAL-PROCESSING PEPTIDASE 3, CHLOROPLASTIC"/>
    <property type="match status" value="1"/>
</dbReference>
<dbReference type="MEROPS" id="S41.001"/>
<dbReference type="EMBL" id="CP007547">
    <property type="protein sequence ID" value="AIL43786.1"/>
    <property type="molecule type" value="Genomic_DNA"/>
</dbReference>
<reference evidence="8" key="2">
    <citation type="journal article" date="2015" name="Genome Biol. Evol.">
        <title>Complete Genome Sequence and Transcriptomic Analysis of the Novel Pathogen Elizabethkingia anophelis in Response to Oxidative Stress.</title>
        <authorList>
            <person name="Li Y."/>
            <person name="Liu Y."/>
            <person name="Chew S.C."/>
            <person name="Tay M."/>
            <person name="Salido M.M."/>
            <person name="Teo J."/>
            <person name="Lauro F.M."/>
            <person name="Givskov M."/>
            <person name="Yang L."/>
        </authorList>
    </citation>
    <scope>NUCLEOTIDE SEQUENCE</scope>
    <source>
        <strain evidence="8">NUHP1</strain>
    </source>
</reference>
<keyword evidence="6" id="KW-0732">Signal</keyword>
<dbReference type="PROSITE" id="PS50106">
    <property type="entry name" value="PDZ"/>
    <property type="match status" value="1"/>
</dbReference>
<feature type="signal peptide" evidence="6">
    <location>
        <begin position="1"/>
        <end position="29"/>
    </location>
</feature>
<feature type="domain" description="PDZ" evidence="7">
    <location>
        <begin position="267"/>
        <end position="348"/>
    </location>
</feature>
<dbReference type="Gene3D" id="2.30.42.10">
    <property type="match status" value="1"/>
</dbReference>
<evidence type="ECO:0000256" key="1">
    <source>
        <dbReference type="ARBA" id="ARBA00009179"/>
    </source>
</evidence>
<keyword evidence="3 5" id="KW-0378">Hydrolase</keyword>
<dbReference type="KEGG" id="eao:BD94_0011"/>
<dbReference type="SUPFAM" id="SSF52096">
    <property type="entry name" value="ClpP/crotonase"/>
    <property type="match status" value="1"/>
</dbReference>
<sequence length="708" mass="81271">MFKKFFGFNKLLLLSSLGTLIFCFNSPQNDDEKMQTIMVSVSNTLSYLSYNAKPINDAYSQDVYKEYFEKLDPSKKYFLQSDMDEFAKHKTKLDDYLKTGDISFFKLTNDRYLQRLADIEKISQDIFAKPINLDENEEIIMEPKLKKNPTNQKEMYAEWKKFIKYNILQEMQTLNEKEESQKKKKDSVIAKKQKDTIKYEPLTLEQKKIKATGEIKDLVSSMFNRIKKRKKMDWFSVFYMNSYTEVFDPHTNYFSPKDKEDFDANFSGKIIGIGAQIAEKKGRLFIGPLVIGAPAWKSKQVNEGDEVLKVKPDPKKEAVNVVGMLVDEAVRLIRGAKGSEVTLTLRKKDGSVKEVKLIREEVEMEDTFAKSIVVNSPNGKKYGFIYLPSFNADFNDSKGRNASTDVKNEITKLKAQNVEGIILDLRNNGGGSLTEVVDIMGLFMNNGPVVQVRSQDGKIQVLKNKNNAPVWTGPLVLMQNELSASASEILTGAIQDYGRGVILGAPHSFGKGTVQTFVSLNRFLNTNDDYGDLKLTIQKFYRISGKSTQLEGVKSDVVMDDYFTYDEIGEKYDEHALPWDQIKSSDYKPLNTIDMAGIVKRSTDRIKANKPYQLLVESAKWRQALGKEETVTLNQTKFFELMKKRKEELKKFESLTKYDNGLQFTQYQSEIERMKKDEAFSVKSKNWIKNLKRDLYLQEAMNVISEIK</sequence>
<dbReference type="InterPro" id="IPR029045">
    <property type="entry name" value="ClpP/crotonase-like_dom_sf"/>
</dbReference>
<evidence type="ECO:0000256" key="2">
    <source>
        <dbReference type="ARBA" id="ARBA00022670"/>
    </source>
</evidence>
<evidence type="ECO:0000256" key="4">
    <source>
        <dbReference type="ARBA" id="ARBA00022825"/>
    </source>
</evidence>
<evidence type="ECO:0000256" key="3">
    <source>
        <dbReference type="ARBA" id="ARBA00022801"/>
    </source>
</evidence>
<dbReference type="GO" id="GO:0008236">
    <property type="term" value="F:serine-type peptidase activity"/>
    <property type="evidence" value="ECO:0007669"/>
    <property type="project" value="UniProtKB-KW"/>
</dbReference>
<feature type="chain" id="PRO_5001718163" evidence="6">
    <location>
        <begin position="30"/>
        <end position="708"/>
    </location>
</feature>
<dbReference type="InterPro" id="IPR004447">
    <property type="entry name" value="Peptidase_S41A"/>
</dbReference>
<dbReference type="InterPro" id="IPR001478">
    <property type="entry name" value="PDZ"/>
</dbReference>
<dbReference type="RefSeq" id="WP_009090096.1">
    <property type="nucleotide sequence ID" value="NZ_CP007547.1"/>
</dbReference>
<dbReference type="InterPro" id="IPR040573">
    <property type="entry name" value="TSP_N"/>
</dbReference>
<evidence type="ECO:0000259" key="7">
    <source>
        <dbReference type="PROSITE" id="PS50106"/>
    </source>
</evidence>
<dbReference type="CDD" id="cd06782">
    <property type="entry name" value="cpPDZ_CPP-like"/>
    <property type="match status" value="1"/>
</dbReference>
<evidence type="ECO:0000313" key="8">
    <source>
        <dbReference type="EMBL" id="AIL43786.1"/>
    </source>
</evidence>
<proteinExistence type="inferred from homology"/>
<dbReference type="eggNOG" id="COG0793">
    <property type="taxonomic scope" value="Bacteria"/>
</dbReference>
<dbReference type="Pfam" id="PF03572">
    <property type="entry name" value="Peptidase_S41"/>
    <property type="match status" value="1"/>
</dbReference>
<dbReference type="InterPro" id="IPR036034">
    <property type="entry name" value="PDZ_sf"/>
</dbReference>
<dbReference type="Gene3D" id="3.30.750.44">
    <property type="match status" value="1"/>
</dbReference>
<comment type="similarity">
    <text evidence="1 5">Belongs to the peptidase S41A family.</text>
</comment>
<dbReference type="STRING" id="1338011.BD94_0011"/>
<keyword evidence="2 5" id="KW-0645">Protease</keyword>
<dbReference type="SUPFAM" id="SSF50156">
    <property type="entry name" value="PDZ domain-like"/>
    <property type="match status" value="1"/>
</dbReference>
<evidence type="ECO:0000256" key="6">
    <source>
        <dbReference type="SAM" id="SignalP"/>
    </source>
</evidence>
<evidence type="ECO:0000313" key="9">
    <source>
        <dbReference type="Proteomes" id="UP000028933"/>
    </source>
</evidence>
<dbReference type="SMART" id="SM00228">
    <property type="entry name" value="PDZ"/>
    <property type="match status" value="1"/>
</dbReference>
<dbReference type="SMART" id="SM00245">
    <property type="entry name" value="TSPc"/>
    <property type="match status" value="1"/>
</dbReference>
<accession>A0A077E8B1</accession>
<dbReference type="GO" id="GO:0007165">
    <property type="term" value="P:signal transduction"/>
    <property type="evidence" value="ECO:0007669"/>
    <property type="project" value="TreeGrafter"/>
</dbReference>
<dbReference type="GO" id="GO:0004175">
    <property type="term" value="F:endopeptidase activity"/>
    <property type="evidence" value="ECO:0007669"/>
    <property type="project" value="TreeGrafter"/>
</dbReference>
<dbReference type="AlphaFoldDB" id="A0A077E8B1"/>
<dbReference type="NCBIfam" id="TIGR00225">
    <property type="entry name" value="prc"/>
    <property type="match status" value="1"/>
</dbReference>
<dbReference type="Pfam" id="PF11818">
    <property type="entry name" value="DUF3340"/>
    <property type="match status" value="1"/>
</dbReference>
<dbReference type="InterPro" id="IPR020992">
    <property type="entry name" value="Tail_Prtase_C"/>
</dbReference>
<name>A0A077E8B1_9FLAO</name>
<dbReference type="Pfam" id="PF17804">
    <property type="entry name" value="TSP_NTD"/>
    <property type="match status" value="1"/>
</dbReference>